<keyword evidence="2" id="KW-1185">Reference proteome</keyword>
<accession>A0A8T2KFD2</accession>
<evidence type="ECO:0000313" key="2">
    <source>
        <dbReference type="Proteomes" id="UP000812440"/>
    </source>
</evidence>
<dbReference type="Proteomes" id="UP000812440">
    <property type="component" value="Chromosome 1"/>
</dbReference>
<dbReference type="EMBL" id="JAACNH010000001">
    <property type="protein sequence ID" value="KAG8455083.1"/>
    <property type="molecule type" value="Genomic_DNA"/>
</dbReference>
<reference evidence="1" key="1">
    <citation type="thesis" date="2020" institute="ProQuest LLC" country="789 East Eisenhower Parkway, Ann Arbor, MI, USA">
        <title>Comparative Genomics and Chromosome Evolution.</title>
        <authorList>
            <person name="Mudd A.B."/>
        </authorList>
    </citation>
    <scope>NUCLEOTIDE SEQUENCE</scope>
    <source>
        <strain evidence="1">Female2</strain>
        <tissue evidence="1">Blood</tissue>
    </source>
</reference>
<protein>
    <submittedName>
        <fullName evidence="1">Uncharacterized protein</fullName>
    </submittedName>
</protein>
<evidence type="ECO:0000313" key="1">
    <source>
        <dbReference type="EMBL" id="KAG8455083.1"/>
    </source>
</evidence>
<comment type="caution">
    <text evidence="1">The sequence shown here is derived from an EMBL/GenBank/DDBJ whole genome shotgun (WGS) entry which is preliminary data.</text>
</comment>
<dbReference type="AlphaFoldDB" id="A0A8T2KFD2"/>
<organism evidence="1 2">
    <name type="scientific">Hymenochirus boettgeri</name>
    <name type="common">Congo dwarf clawed frog</name>
    <dbReference type="NCBI Taxonomy" id="247094"/>
    <lineage>
        <taxon>Eukaryota</taxon>
        <taxon>Metazoa</taxon>
        <taxon>Chordata</taxon>
        <taxon>Craniata</taxon>
        <taxon>Vertebrata</taxon>
        <taxon>Euteleostomi</taxon>
        <taxon>Amphibia</taxon>
        <taxon>Batrachia</taxon>
        <taxon>Anura</taxon>
        <taxon>Pipoidea</taxon>
        <taxon>Pipidae</taxon>
        <taxon>Pipinae</taxon>
        <taxon>Hymenochirus</taxon>
    </lineage>
</organism>
<name>A0A8T2KFD2_9PIPI</name>
<proteinExistence type="predicted"/>
<sequence length="63" mass="7158">MLPCMQKESASPQKQVVCVILSCYVEDLWCKASCSFSMLLFVCYSGRSLWFSTWSLLSLPVLL</sequence>
<gene>
    <name evidence="1" type="ORF">GDO86_001343</name>
</gene>